<comment type="cofactor">
    <cofactor evidence="10">
        <name>Mg(2+)</name>
        <dbReference type="ChEBI" id="CHEBI:18420"/>
    </cofactor>
    <text evidence="10">Binds 1 Mg(2+) ion per subunit.</text>
</comment>
<dbReference type="GO" id="GO:0035870">
    <property type="term" value="F:dITP diphosphatase activity"/>
    <property type="evidence" value="ECO:0007669"/>
    <property type="project" value="UniProtKB-UniRule"/>
</dbReference>
<evidence type="ECO:0000256" key="4">
    <source>
        <dbReference type="ARBA" id="ARBA00022741"/>
    </source>
</evidence>
<dbReference type="Pfam" id="PF01725">
    <property type="entry name" value="Ham1p_like"/>
    <property type="match status" value="1"/>
</dbReference>
<evidence type="ECO:0000256" key="3">
    <source>
        <dbReference type="ARBA" id="ARBA00022723"/>
    </source>
</evidence>
<comment type="catalytic activity">
    <reaction evidence="8 10">
        <text>dITP + H2O = dIMP + diphosphate + H(+)</text>
        <dbReference type="Rhea" id="RHEA:28342"/>
        <dbReference type="ChEBI" id="CHEBI:15377"/>
        <dbReference type="ChEBI" id="CHEBI:15378"/>
        <dbReference type="ChEBI" id="CHEBI:33019"/>
        <dbReference type="ChEBI" id="CHEBI:61194"/>
        <dbReference type="ChEBI" id="CHEBI:61382"/>
        <dbReference type="EC" id="3.6.1.66"/>
    </reaction>
</comment>
<dbReference type="GO" id="GO:0009146">
    <property type="term" value="P:purine nucleoside triphosphate catabolic process"/>
    <property type="evidence" value="ECO:0007669"/>
    <property type="project" value="UniProtKB-UniRule"/>
</dbReference>
<organism evidence="12">
    <name type="scientific">uncultured Chloroflexota bacterium</name>
    <dbReference type="NCBI Taxonomy" id="166587"/>
    <lineage>
        <taxon>Bacteria</taxon>
        <taxon>Bacillati</taxon>
        <taxon>Chloroflexota</taxon>
        <taxon>environmental samples</taxon>
    </lineage>
</organism>
<evidence type="ECO:0000313" key="12">
    <source>
        <dbReference type="EMBL" id="BAL54648.1"/>
    </source>
</evidence>
<name>H5SER2_9CHLR</name>
<feature type="binding site" evidence="10">
    <location>
        <position position="72"/>
    </location>
    <ligand>
        <name>substrate</name>
    </ligand>
</feature>
<dbReference type="SUPFAM" id="SSF52972">
    <property type="entry name" value="ITPase-like"/>
    <property type="match status" value="1"/>
</dbReference>
<comment type="similarity">
    <text evidence="1 10 11">Belongs to the HAM1 NTPase family.</text>
</comment>
<feature type="binding site" evidence="10">
    <location>
        <position position="71"/>
    </location>
    <ligand>
        <name>Mg(2+)</name>
        <dbReference type="ChEBI" id="CHEBI:18420"/>
    </ligand>
</feature>
<dbReference type="EC" id="3.6.1.66" evidence="10"/>
<keyword evidence="3 10" id="KW-0479">Metal-binding</keyword>
<dbReference type="CDD" id="cd00515">
    <property type="entry name" value="HAM1"/>
    <property type="match status" value="1"/>
</dbReference>
<proteinExistence type="inferred from homology"/>
<comment type="subunit">
    <text evidence="2 10">Homodimer.</text>
</comment>
<evidence type="ECO:0000256" key="6">
    <source>
        <dbReference type="ARBA" id="ARBA00022842"/>
    </source>
</evidence>
<dbReference type="Gene3D" id="3.90.950.10">
    <property type="match status" value="1"/>
</dbReference>
<evidence type="ECO:0000256" key="11">
    <source>
        <dbReference type="RuleBase" id="RU003781"/>
    </source>
</evidence>
<dbReference type="AlphaFoldDB" id="H5SER2"/>
<evidence type="ECO:0000256" key="9">
    <source>
        <dbReference type="ARBA" id="ARBA00052017"/>
    </source>
</evidence>
<dbReference type="FunFam" id="3.90.950.10:FF:000001">
    <property type="entry name" value="dITP/XTP pyrophosphatase"/>
    <property type="match status" value="1"/>
</dbReference>
<sequence length="201" mass="22246">MNLPLLLATNNPGKLRELQALLEGLPLRVLLPAAIGLKVSPAEEGQSYAENAQHKALTFARVSGLLSLADDSGLEVDALNGAPGLHSARYHPQPNASDGQRRALLLEHLRPFPRPWRARFHAVLVLATPEGQTWQGEGFCEGEIIPEERGTNGFGYDPIFLVHEYGRTMAELSLEEKNRVSHRARAFQALRPILLQMLEQH</sequence>
<evidence type="ECO:0000256" key="8">
    <source>
        <dbReference type="ARBA" id="ARBA00051875"/>
    </source>
</evidence>
<keyword evidence="4 10" id="KW-0547">Nucleotide-binding</keyword>
<comment type="catalytic activity">
    <reaction evidence="9 10">
        <text>XTP + H2O = XMP + diphosphate + H(+)</text>
        <dbReference type="Rhea" id="RHEA:28610"/>
        <dbReference type="ChEBI" id="CHEBI:15377"/>
        <dbReference type="ChEBI" id="CHEBI:15378"/>
        <dbReference type="ChEBI" id="CHEBI:33019"/>
        <dbReference type="ChEBI" id="CHEBI:57464"/>
        <dbReference type="ChEBI" id="CHEBI:61314"/>
        <dbReference type="EC" id="3.6.1.66"/>
    </reaction>
</comment>
<feature type="binding site" evidence="10">
    <location>
        <position position="177"/>
    </location>
    <ligand>
        <name>substrate</name>
    </ligand>
</feature>
<dbReference type="GO" id="GO:0005829">
    <property type="term" value="C:cytosol"/>
    <property type="evidence" value="ECO:0007669"/>
    <property type="project" value="TreeGrafter"/>
</dbReference>
<comment type="function">
    <text evidence="10">Pyrophosphatase that catalyzes the hydrolysis of nucleoside triphosphates to their monophosphate derivatives, with a high preference for the non-canonical purine nucleotides XTP (xanthosine triphosphate), dITP (deoxyinosine triphosphate) and ITP. Seems to function as a house-cleaning enzyme that removes non-canonical purine nucleotides from the nucleotide pool, thus preventing their incorporation into DNA/RNA and avoiding chromosomal lesions.</text>
</comment>
<dbReference type="GO" id="GO:0036220">
    <property type="term" value="F:ITP diphosphatase activity"/>
    <property type="evidence" value="ECO:0007669"/>
    <property type="project" value="UniProtKB-UniRule"/>
</dbReference>
<gene>
    <name evidence="12" type="ORF">HGMM_F17E05C08</name>
</gene>
<dbReference type="PANTHER" id="PTHR11067">
    <property type="entry name" value="INOSINE TRIPHOSPHATE PYROPHOSPHATASE/HAM1 PROTEIN"/>
    <property type="match status" value="1"/>
</dbReference>
<dbReference type="InterPro" id="IPR020922">
    <property type="entry name" value="dITP/XTP_pyrophosphatase"/>
</dbReference>
<feature type="active site" description="Proton acceptor" evidence="10">
    <location>
        <position position="71"/>
    </location>
</feature>
<dbReference type="HAMAP" id="MF_01405">
    <property type="entry name" value="Non_canon_purine_NTPase"/>
    <property type="match status" value="1"/>
</dbReference>
<evidence type="ECO:0000256" key="10">
    <source>
        <dbReference type="HAMAP-Rule" id="MF_01405"/>
    </source>
</evidence>
<dbReference type="GO" id="GO:0000166">
    <property type="term" value="F:nucleotide binding"/>
    <property type="evidence" value="ECO:0007669"/>
    <property type="project" value="UniProtKB-KW"/>
</dbReference>
<keyword evidence="7 10" id="KW-0546">Nucleotide metabolism</keyword>
<comment type="catalytic activity">
    <reaction evidence="10">
        <text>ITP + H2O = IMP + diphosphate + H(+)</text>
        <dbReference type="Rhea" id="RHEA:29399"/>
        <dbReference type="ChEBI" id="CHEBI:15377"/>
        <dbReference type="ChEBI" id="CHEBI:15378"/>
        <dbReference type="ChEBI" id="CHEBI:33019"/>
        <dbReference type="ChEBI" id="CHEBI:58053"/>
        <dbReference type="ChEBI" id="CHEBI:61402"/>
        <dbReference type="EC" id="3.6.1.66"/>
    </reaction>
</comment>
<reference evidence="12" key="2">
    <citation type="journal article" date="2012" name="PLoS ONE">
        <title>A Deeply Branching Thermophilic Bacterium with an Ancient Acetyl-CoA Pathway Dominates a Subsurface Ecosystem.</title>
        <authorList>
            <person name="Takami H."/>
            <person name="Noguchi H."/>
            <person name="Takaki Y."/>
            <person name="Uchiyama I."/>
            <person name="Toyoda A."/>
            <person name="Nishi S."/>
            <person name="Chee G.-J."/>
            <person name="Arai W."/>
            <person name="Nunoura T."/>
            <person name="Itoh T."/>
            <person name="Hattori M."/>
            <person name="Takai K."/>
        </authorList>
    </citation>
    <scope>NUCLEOTIDE SEQUENCE</scope>
</reference>
<dbReference type="GO" id="GO:0036222">
    <property type="term" value="F:XTP diphosphatase activity"/>
    <property type="evidence" value="ECO:0007669"/>
    <property type="project" value="UniProtKB-UniRule"/>
</dbReference>
<evidence type="ECO:0000256" key="7">
    <source>
        <dbReference type="ARBA" id="ARBA00023080"/>
    </source>
</evidence>
<evidence type="ECO:0000256" key="5">
    <source>
        <dbReference type="ARBA" id="ARBA00022801"/>
    </source>
</evidence>
<dbReference type="PANTHER" id="PTHR11067:SF9">
    <property type="entry name" value="INOSINE TRIPHOSPHATE PYROPHOSPHATASE"/>
    <property type="match status" value="1"/>
</dbReference>
<feature type="binding site" evidence="10">
    <location>
        <begin position="182"/>
        <end position="183"/>
    </location>
    <ligand>
        <name>substrate</name>
    </ligand>
</feature>
<evidence type="ECO:0000256" key="2">
    <source>
        <dbReference type="ARBA" id="ARBA00011738"/>
    </source>
</evidence>
<dbReference type="InterPro" id="IPR029001">
    <property type="entry name" value="ITPase-like_fam"/>
</dbReference>
<dbReference type="GO" id="GO:0017111">
    <property type="term" value="F:ribonucleoside triphosphate phosphatase activity"/>
    <property type="evidence" value="ECO:0007669"/>
    <property type="project" value="InterPro"/>
</dbReference>
<keyword evidence="6 10" id="KW-0460">Magnesium</keyword>
<dbReference type="GO" id="GO:0009117">
    <property type="term" value="P:nucleotide metabolic process"/>
    <property type="evidence" value="ECO:0007669"/>
    <property type="project" value="UniProtKB-KW"/>
</dbReference>
<accession>H5SER2</accession>
<keyword evidence="5 10" id="KW-0378">Hydrolase</keyword>
<dbReference type="EMBL" id="AP011696">
    <property type="protein sequence ID" value="BAL54648.1"/>
    <property type="molecule type" value="Genomic_DNA"/>
</dbReference>
<evidence type="ECO:0000256" key="1">
    <source>
        <dbReference type="ARBA" id="ARBA00008023"/>
    </source>
</evidence>
<comment type="caution">
    <text evidence="10">Lacks conserved residue(s) required for the propagation of feature annotation.</text>
</comment>
<feature type="binding site" evidence="10">
    <location>
        <begin position="154"/>
        <end position="157"/>
    </location>
    <ligand>
        <name>substrate</name>
    </ligand>
</feature>
<dbReference type="InterPro" id="IPR002637">
    <property type="entry name" value="RdgB/HAM1"/>
</dbReference>
<dbReference type="NCBIfam" id="TIGR00042">
    <property type="entry name" value="RdgB/HAM1 family non-canonical purine NTP pyrophosphatase"/>
    <property type="match status" value="1"/>
</dbReference>
<reference evidence="12" key="1">
    <citation type="journal article" date="2005" name="Environ. Microbiol.">
        <title>Genetic and functional properties of uncultivated thermophilic crenarchaeotes from a subsurface gold mine as revealed by analysis of genome fragments.</title>
        <authorList>
            <person name="Nunoura T."/>
            <person name="Hirayama H."/>
            <person name="Takami H."/>
            <person name="Oida H."/>
            <person name="Nishi S."/>
            <person name="Shimamura S."/>
            <person name="Suzuki Y."/>
            <person name="Inagaki F."/>
            <person name="Takai K."/>
            <person name="Nealson K.H."/>
            <person name="Horikoshi K."/>
        </authorList>
    </citation>
    <scope>NUCLEOTIDE SEQUENCE</scope>
</reference>
<dbReference type="GO" id="GO:0046872">
    <property type="term" value="F:metal ion binding"/>
    <property type="evidence" value="ECO:0007669"/>
    <property type="project" value="UniProtKB-KW"/>
</dbReference>
<feature type="binding site" evidence="10">
    <location>
        <begin position="9"/>
        <end position="14"/>
    </location>
    <ligand>
        <name>substrate</name>
    </ligand>
</feature>
<protein>
    <recommendedName>
        <fullName evidence="10">dITP/XTP pyrophosphatase</fullName>
        <ecNumber evidence="10">3.6.1.66</ecNumber>
    </recommendedName>
    <alternativeName>
        <fullName evidence="10">Non-canonical purine NTP pyrophosphatase</fullName>
    </alternativeName>
    <alternativeName>
        <fullName evidence="10">Non-standard purine NTP pyrophosphatase</fullName>
    </alternativeName>
    <alternativeName>
        <fullName evidence="10">Nucleoside-triphosphate diphosphatase</fullName>
    </alternativeName>
    <alternativeName>
        <fullName evidence="10">Nucleoside-triphosphate pyrophosphatase</fullName>
        <shortName evidence="10">NTPase</shortName>
    </alternativeName>
</protein>